<protein>
    <submittedName>
        <fullName evidence="2">Uncharacterized protein</fullName>
    </submittedName>
</protein>
<dbReference type="AlphaFoldDB" id="A0A0D1L5X3"/>
<organism evidence="2 3">
    <name type="scientific">Bacillus subtilis</name>
    <dbReference type="NCBI Taxonomy" id="1423"/>
    <lineage>
        <taxon>Bacteria</taxon>
        <taxon>Bacillati</taxon>
        <taxon>Bacillota</taxon>
        <taxon>Bacilli</taxon>
        <taxon>Bacillales</taxon>
        <taxon>Bacillaceae</taxon>
        <taxon>Bacillus</taxon>
    </lineage>
</organism>
<dbReference type="PATRIC" id="fig|1423.173.peg.3217"/>
<evidence type="ECO:0000256" key="1">
    <source>
        <dbReference type="SAM" id="Phobius"/>
    </source>
</evidence>
<comment type="caution">
    <text evidence="2">The sequence shown here is derived from an EMBL/GenBank/DDBJ whole genome shotgun (WGS) entry which is preliminary data.</text>
</comment>
<name>A0A0D1L5X3_BACIU</name>
<keyword evidence="1" id="KW-0812">Transmembrane</keyword>
<keyword evidence="1" id="KW-1133">Transmembrane helix</keyword>
<dbReference type="EMBL" id="JXBC01000004">
    <property type="protein sequence ID" value="KIU11101.1"/>
    <property type="molecule type" value="Genomic_DNA"/>
</dbReference>
<keyword evidence="1" id="KW-0472">Membrane</keyword>
<dbReference type="Proteomes" id="UP000032247">
    <property type="component" value="Unassembled WGS sequence"/>
</dbReference>
<accession>A0A0D1L5X3</accession>
<evidence type="ECO:0000313" key="2">
    <source>
        <dbReference type="EMBL" id="KIU11101.1"/>
    </source>
</evidence>
<feature type="transmembrane region" description="Helical" evidence="1">
    <location>
        <begin position="6"/>
        <end position="24"/>
    </location>
</feature>
<proteinExistence type="predicted"/>
<evidence type="ECO:0000313" key="3">
    <source>
        <dbReference type="Proteomes" id="UP000032247"/>
    </source>
</evidence>
<sequence length="41" mass="5049">MVKRPFNQIIFVYYLFQFLFISIFSNKKADNFKISMIMLDH</sequence>
<reference evidence="2 3" key="1">
    <citation type="submission" date="2014-12" db="EMBL/GenBank/DDBJ databases">
        <title>Comparative genome analysis of Bacillus coagulans HM-08, Clostridium butyricum HM-68, Bacillus subtilis HM-66 and Bacillus licheniformis BL-09.</title>
        <authorList>
            <person name="Zhang H."/>
        </authorList>
    </citation>
    <scope>NUCLEOTIDE SEQUENCE [LARGE SCALE GENOMIC DNA]</scope>
    <source>
        <strain evidence="2 3">HM-66</strain>
    </source>
</reference>
<gene>
    <name evidence="2" type="ORF">SC09_Contig25orf01060</name>
</gene>